<comment type="caution">
    <text evidence="2">The sequence shown here is derived from an EMBL/GenBank/DDBJ whole genome shotgun (WGS) entry which is preliminary data.</text>
</comment>
<dbReference type="InterPro" id="IPR014716">
    <property type="entry name" value="Fibrinogen_a/b/g_C_1"/>
</dbReference>
<proteinExistence type="predicted"/>
<evidence type="ECO:0000259" key="1">
    <source>
        <dbReference type="PROSITE" id="PS51406"/>
    </source>
</evidence>
<dbReference type="InterPro" id="IPR002181">
    <property type="entry name" value="Fibrinogen_a/b/g_C_dom"/>
</dbReference>
<organism evidence="2 3">
    <name type="scientific">Mytilus galloprovincialis</name>
    <name type="common">Mediterranean mussel</name>
    <dbReference type="NCBI Taxonomy" id="29158"/>
    <lineage>
        <taxon>Eukaryota</taxon>
        <taxon>Metazoa</taxon>
        <taxon>Spiralia</taxon>
        <taxon>Lophotrochozoa</taxon>
        <taxon>Mollusca</taxon>
        <taxon>Bivalvia</taxon>
        <taxon>Autobranchia</taxon>
        <taxon>Pteriomorphia</taxon>
        <taxon>Mytilida</taxon>
        <taxon>Mytiloidea</taxon>
        <taxon>Mytilidae</taxon>
        <taxon>Mytilinae</taxon>
        <taxon>Mytilus</taxon>
    </lineage>
</organism>
<gene>
    <name evidence="2" type="ORF">MGAL_10B062832</name>
</gene>
<dbReference type="SUPFAM" id="SSF56496">
    <property type="entry name" value="Fibrinogen C-terminal domain-like"/>
    <property type="match status" value="1"/>
</dbReference>
<name>A0A8B6G7H3_MYTGA</name>
<protein>
    <recommendedName>
        <fullName evidence="1">Fibrinogen C-terminal domain-containing protein</fullName>
    </recommendedName>
</protein>
<dbReference type="PROSITE" id="PS51406">
    <property type="entry name" value="FIBRINOGEN_C_2"/>
    <property type="match status" value="1"/>
</dbReference>
<keyword evidence="3" id="KW-1185">Reference proteome</keyword>
<dbReference type="Pfam" id="PF00147">
    <property type="entry name" value="Fibrinogen_C"/>
    <property type="match status" value="1"/>
</dbReference>
<dbReference type="SMART" id="SM00186">
    <property type="entry name" value="FBG"/>
    <property type="match status" value="1"/>
</dbReference>
<evidence type="ECO:0000313" key="3">
    <source>
        <dbReference type="Proteomes" id="UP000596742"/>
    </source>
</evidence>
<dbReference type="AlphaFoldDB" id="A0A8B6G7H3"/>
<dbReference type="CDD" id="cd00087">
    <property type="entry name" value="FReD"/>
    <property type="match status" value="1"/>
</dbReference>
<sequence length="300" mass="33573">MCCFCAEHVSEVTSEIFDIAYKTKIISSGTTFKNLTAFSKISCAQSCSTETFCCSASYDNETNACQLDYLHQPYTEQSESGLLIKKMDITGQLPIMCLTRNDCNELPSGTPEGVYTINPPGRGVVHVYCESVGWTVIQRRLDGTIDFYRDWADYKNGFGDVAGNDNIHTIVSRRPYTLRIDLENFSGETRYAEYTTFQVGDETSNYLLNIGGYSGTAGDLMDHCNGYGFSTTDRDNDGHTNGVCTEMRHGCFWYDFCTMANLNGVYYPGGNVGSNQDDIYVWSWVFGHTNPMKTVVMKIK</sequence>
<dbReference type="InterPro" id="IPR050373">
    <property type="entry name" value="Fibrinogen_C-term_domain"/>
</dbReference>
<evidence type="ECO:0000313" key="2">
    <source>
        <dbReference type="EMBL" id="VDI59863.1"/>
    </source>
</evidence>
<feature type="domain" description="Fibrinogen C-terminal" evidence="1">
    <location>
        <begin position="94"/>
        <end position="300"/>
    </location>
</feature>
<dbReference type="InterPro" id="IPR036056">
    <property type="entry name" value="Fibrinogen-like_C"/>
</dbReference>
<dbReference type="Proteomes" id="UP000596742">
    <property type="component" value="Unassembled WGS sequence"/>
</dbReference>
<dbReference type="GO" id="GO:0005615">
    <property type="term" value="C:extracellular space"/>
    <property type="evidence" value="ECO:0007669"/>
    <property type="project" value="TreeGrafter"/>
</dbReference>
<dbReference type="EMBL" id="UYJE01007982">
    <property type="protein sequence ID" value="VDI59863.1"/>
    <property type="molecule type" value="Genomic_DNA"/>
</dbReference>
<dbReference type="Gene3D" id="3.90.215.10">
    <property type="entry name" value="Gamma Fibrinogen, chain A, domain 1"/>
    <property type="match status" value="1"/>
</dbReference>
<reference evidence="2" key="1">
    <citation type="submission" date="2018-11" db="EMBL/GenBank/DDBJ databases">
        <authorList>
            <person name="Alioto T."/>
            <person name="Alioto T."/>
        </authorList>
    </citation>
    <scope>NUCLEOTIDE SEQUENCE</scope>
</reference>
<dbReference type="PANTHER" id="PTHR19143">
    <property type="entry name" value="FIBRINOGEN/TENASCIN/ANGIOPOEITIN"/>
    <property type="match status" value="1"/>
</dbReference>
<accession>A0A8B6G7H3</accession>
<dbReference type="OrthoDB" id="7972392at2759"/>